<keyword evidence="2" id="KW-0732">Signal</keyword>
<organism evidence="3 4">
    <name type="scientific">Andreprevotia lacus DSM 23236</name>
    <dbReference type="NCBI Taxonomy" id="1121001"/>
    <lineage>
        <taxon>Bacteria</taxon>
        <taxon>Pseudomonadati</taxon>
        <taxon>Pseudomonadota</taxon>
        <taxon>Betaproteobacteria</taxon>
        <taxon>Neisseriales</taxon>
        <taxon>Chitinibacteraceae</taxon>
        <taxon>Andreprevotia</taxon>
    </lineage>
</organism>
<keyword evidence="4" id="KW-1185">Reference proteome</keyword>
<dbReference type="EMBL" id="FWXD01000047">
    <property type="protein sequence ID" value="SMC29857.1"/>
    <property type="molecule type" value="Genomic_DNA"/>
</dbReference>
<feature type="transmembrane region" description="Helical" evidence="1">
    <location>
        <begin position="304"/>
        <end position="333"/>
    </location>
</feature>
<name>A0A1W1Y145_9NEIS</name>
<feature type="transmembrane region" description="Helical" evidence="1">
    <location>
        <begin position="345"/>
        <end position="363"/>
    </location>
</feature>
<accession>A0A1W1Y145</accession>
<feature type="signal peptide" evidence="2">
    <location>
        <begin position="1"/>
        <end position="19"/>
    </location>
</feature>
<feature type="transmembrane region" description="Helical" evidence="1">
    <location>
        <begin position="279"/>
        <end position="298"/>
    </location>
</feature>
<dbReference type="Pfam" id="PF13795">
    <property type="entry name" value="HupE_UreJ_2"/>
    <property type="match status" value="1"/>
</dbReference>
<evidence type="ECO:0000256" key="2">
    <source>
        <dbReference type="SAM" id="SignalP"/>
    </source>
</evidence>
<keyword evidence="1" id="KW-0812">Transmembrane</keyword>
<feature type="transmembrane region" description="Helical" evidence="1">
    <location>
        <begin position="227"/>
        <end position="247"/>
    </location>
</feature>
<proteinExistence type="predicted"/>
<dbReference type="OrthoDB" id="9808870at2"/>
<sequence length="374" mass="41421">MKYLCILLLLWLTMPTAQAHKPSDSYLTLAVNGSSINGRWDIALRDLDGPLLLDGDGNGELTWGEVRAREAEIQRYAFEHLHLAAASQPCPISPGQLLIDQHSDGTYAVLPFTAQCTSTPQRLKVDYRLFRDTDTLHKGLIHLAEGGQNATAIVGLEHPTAEIDVRGRSAWQALRDFAVEGIWHIWRGFDHALFLLCLILPAAYWPEQRRWQPVASMQPVLLDMLKTVTGFTAAHALSLTLASLHLLTVPSQWVEVGIALTILLTALNNLYPVLPGRKWLVAFGFGLIHGLGFANILADMALPTWQLVVALTGFNIGVELGQLIMVTLVLPVLLIYRRGVWFKWLVLYGGSLLIAGFAVIWIYERSTGLKLLGL</sequence>
<evidence type="ECO:0000313" key="4">
    <source>
        <dbReference type="Proteomes" id="UP000192761"/>
    </source>
</evidence>
<dbReference type="Proteomes" id="UP000192761">
    <property type="component" value="Unassembled WGS sequence"/>
</dbReference>
<dbReference type="InterPro" id="IPR032809">
    <property type="entry name" value="Put_HupE_UreJ"/>
</dbReference>
<reference evidence="3 4" key="1">
    <citation type="submission" date="2017-04" db="EMBL/GenBank/DDBJ databases">
        <authorList>
            <person name="Afonso C.L."/>
            <person name="Miller P.J."/>
            <person name="Scott M.A."/>
            <person name="Spackman E."/>
            <person name="Goraichik I."/>
            <person name="Dimitrov K.M."/>
            <person name="Suarez D.L."/>
            <person name="Swayne D.E."/>
        </authorList>
    </citation>
    <scope>NUCLEOTIDE SEQUENCE [LARGE SCALE GENOMIC DNA]</scope>
    <source>
        <strain evidence="3 4">DSM 23236</strain>
    </source>
</reference>
<feature type="chain" id="PRO_5012980949" evidence="2">
    <location>
        <begin position="20"/>
        <end position="374"/>
    </location>
</feature>
<keyword evidence="1" id="KW-0472">Membrane</keyword>
<feature type="transmembrane region" description="Helical" evidence="1">
    <location>
        <begin position="185"/>
        <end position="206"/>
    </location>
</feature>
<keyword evidence="1" id="KW-1133">Transmembrane helix</keyword>
<dbReference type="STRING" id="1121001.SAMN02745857_04198"/>
<protein>
    <submittedName>
        <fullName evidence="3">HupE / UreJ protein</fullName>
    </submittedName>
</protein>
<feature type="transmembrane region" description="Helical" evidence="1">
    <location>
        <begin position="253"/>
        <end position="272"/>
    </location>
</feature>
<evidence type="ECO:0000256" key="1">
    <source>
        <dbReference type="SAM" id="Phobius"/>
    </source>
</evidence>
<evidence type="ECO:0000313" key="3">
    <source>
        <dbReference type="EMBL" id="SMC29857.1"/>
    </source>
</evidence>
<dbReference type="AlphaFoldDB" id="A0A1W1Y145"/>
<dbReference type="RefSeq" id="WP_084093105.1">
    <property type="nucleotide sequence ID" value="NZ_FWXD01000047.1"/>
</dbReference>
<gene>
    <name evidence="3" type="ORF">SAMN02745857_04198</name>
</gene>